<sequence length="473" mass="52872">MKIAILHYHFDRGGVTRVVSSTLEAFRSRKDYEFGLLSGRPVTELEAPSRLIPGLNYSSSAETTPGPDELYRQVTDAARDLFNGEEPDVWHIHNPALGKNTSFTGLVNRLAADGRALLLHEHDFAEDFRPANFRLRESSRDVHDSPFPYSPRVRFAVLNQRDADILQKVGLPSSCLAQLPNPVPPAETVAPLNPDSDLILYPVRALARKNLGEFLLLAHALGGDFRWETTLPPTNPAYQKRFQQWCDLVEDLRLPARLGVAATEDRPFAERLAESRAVVTTSVAEGFGLSFLEPWTYGRPVLGRDLPEITREFRDQGIPLDSLYSRFLIPAEATDPEKVAGRWEAGIRSAYESFATKAPEEDLIQTVRQIAESPLIDFSLLGEDLQAQCLRTVVAKKIPIEAPTAIPSLDADGINSRREPILQTFSPEAYAAKLETLYHSLVDAPAEKLSSLSPEKILREFLHPNRFHPHFVE</sequence>
<gene>
    <name evidence="1" type="ORF">H5P30_17940</name>
</gene>
<name>A0A7X1E7F1_9BACT</name>
<comment type="caution">
    <text evidence="1">The sequence shown here is derived from an EMBL/GenBank/DDBJ whole genome shotgun (WGS) entry which is preliminary data.</text>
</comment>
<dbReference type="EMBL" id="JACHVA010000128">
    <property type="protein sequence ID" value="MBC2603667.1"/>
    <property type="molecule type" value="Genomic_DNA"/>
</dbReference>
<keyword evidence="2" id="KW-1185">Reference proteome</keyword>
<dbReference type="Gene3D" id="3.40.50.2000">
    <property type="entry name" value="Glycogen Phosphorylase B"/>
    <property type="match status" value="2"/>
</dbReference>
<accession>A0A7X1E7F1</accession>
<keyword evidence="1" id="KW-0808">Transferase</keyword>
<protein>
    <submittedName>
        <fullName evidence="1">Glycosyltransferase family 4 protein</fullName>
    </submittedName>
</protein>
<proteinExistence type="predicted"/>
<dbReference type="RefSeq" id="WP_185694293.1">
    <property type="nucleotide sequence ID" value="NZ_JACHVA010000128.1"/>
</dbReference>
<dbReference type="GO" id="GO:0016740">
    <property type="term" value="F:transferase activity"/>
    <property type="evidence" value="ECO:0007669"/>
    <property type="project" value="UniProtKB-KW"/>
</dbReference>
<dbReference type="SUPFAM" id="SSF53756">
    <property type="entry name" value="UDP-Glycosyltransferase/glycogen phosphorylase"/>
    <property type="match status" value="1"/>
</dbReference>
<dbReference type="Proteomes" id="UP000525652">
    <property type="component" value="Unassembled WGS sequence"/>
</dbReference>
<organism evidence="1 2">
    <name type="scientific">Puniceicoccus vermicola</name>
    <dbReference type="NCBI Taxonomy" id="388746"/>
    <lineage>
        <taxon>Bacteria</taxon>
        <taxon>Pseudomonadati</taxon>
        <taxon>Verrucomicrobiota</taxon>
        <taxon>Opitutia</taxon>
        <taxon>Puniceicoccales</taxon>
        <taxon>Puniceicoccaceae</taxon>
        <taxon>Puniceicoccus</taxon>
    </lineage>
</organism>
<evidence type="ECO:0000313" key="1">
    <source>
        <dbReference type="EMBL" id="MBC2603667.1"/>
    </source>
</evidence>
<evidence type="ECO:0000313" key="2">
    <source>
        <dbReference type="Proteomes" id="UP000525652"/>
    </source>
</evidence>
<reference evidence="1 2" key="1">
    <citation type="submission" date="2020-07" db="EMBL/GenBank/DDBJ databases">
        <authorList>
            <person name="Feng X."/>
        </authorList>
    </citation>
    <scope>NUCLEOTIDE SEQUENCE [LARGE SCALE GENOMIC DNA]</scope>
    <source>
        <strain evidence="1 2">JCM14086</strain>
    </source>
</reference>
<dbReference type="AlphaFoldDB" id="A0A7X1E7F1"/>